<dbReference type="UniPathway" id="UPA00075">
    <property type="reaction ID" value="UER00335"/>
</dbReference>
<dbReference type="GO" id="GO:0000287">
    <property type="term" value="F:magnesium ion binding"/>
    <property type="evidence" value="ECO:0007669"/>
    <property type="project" value="UniProtKB-UniRule"/>
</dbReference>
<dbReference type="EMBL" id="LCQW01000002">
    <property type="protein sequence ID" value="KKW24860.1"/>
    <property type="molecule type" value="Genomic_DNA"/>
</dbReference>
<evidence type="ECO:0000256" key="2">
    <source>
        <dbReference type="ARBA" id="ARBA00022723"/>
    </source>
</evidence>
<dbReference type="GO" id="GO:0046040">
    <property type="term" value="P:IMP metabolic process"/>
    <property type="evidence" value="ECO:0007669"/>
    <property type="project" value="TreeGrafter"/>
</dbReference>
<comment type="subunit">
    <text evidence="7">Homodimer.</text>
</comment>
<organism evidence="8 9">
    <name type="scientific">Candidatus Kaiserbacteria bacterium GW2011_GWA2_52_12</name>
    <dbReference type="NCBI Taxonomy" id="1618671"/>
    <lineage>
        <taxon>Bacteria</taxon>
        <taxon>Candidatus Kaiseribacteriota</taxon>
    </lineage>
</organism>
<dbReference type="SUPFAM" id="SSF52540">
    <property type="entry name" value="P-loop containing nucleoside triphosphate hydrolases"/>
    <property type="match status" value="1"/>
</dbReference>
<feature type="binding site" evidence="7">
    <location>
        <position position="14"/>
    </location>
    <ligand>
        <name>Mg(2+)</name>
        <dbReference type="ChEBI" id="CHEBI:18420"/>
    </ligand>
</feature>
<evidence type="ECO:0000313" key="9">
    <source>
        <dbReference type="Proteomes" id="UP000034273"/>
    </source>
</evidence>
<dbReference type="PANTHER" id="PTHR11846:SF0">
    <property type="entry name" value="ADENYLOSUCCINATE SYNTHETASE"/>
    <property type="match status" value="1"/>
</dbReference>
<proteinExistence type="inferred from homology"/>
<comment type="subcellular location">
    <subcellularLocation>
        <location evidence="7">Cytoplasm</location>
    </subcellularLocation>
</comment>
<evidence type="ECO:0000256" key="3">
    <source>
        <dbReference type="ARBA" id="ARBA00022741"/>
    </source>
</evidence>
<dbReference type="GO" id="GO:0005737">
    <property type="term" value="C:cytoplasm"/>
    <property type="evidence" value="ECO:0007669"/>
    <property type="project" value="UniProtKB-SubCell"/>
</dbReference>
<evidence type="ECO:0000256" key="1">
    <source>
        <dbReference type="ARBA" id="ARBA00022598"/>
    </source>
</evidence>
<feature type="binding site" evidence="7">
    <location>
        <begin position="355"/>
        <end position="357"/>
    </location>
    <ligand>
        <name>GTP</name>
        <dbReference type="ChEBI" id="CHEBI:37565"/>
    </ligand>
</feature>
<dbReference type="EC" id="6.3.4.4" evidence="7"/>
<keyword evidence="5 7" id="KW-0460">Magnesium</keyword>
<dbReference type="SMART" id="SM00788">
    <property type="entry name" value="Adenylsucc_synt"/>
    <property type="match status" value="1"/>
</dbReference>
<reference evidence="8 9" key="1">
    <citation type="journal article" date="2015" name="Nature">
        <title>rRNA introns, odd ribosomes, and small enigmatic genomes across a large radiation of phyla.</title>
        <authorList>
            <person name="Brown C.T."/>
            <person name="Hug L.A."/>
            <person name="Thomas B.C."/>
            <person name="Sharon I."/>
            <person name="Castelle C.J."/>
            <person name="Singh A."/>
            <person name="Wilkins M.J."/>
            <person name="Williams K.H."/>
            <person name="Banfield J.F."/>
        </authorList>
    </citation>
    <scope>NUCLEOTIDE SEQUENCE [LARGE SCALE GENOMIC DNA]</scope>
</reference>
<evidence type="ECO:0000313" key="8">
    <source>
        <dbReference type="EMBL" id="KKW24860.1"/>
    </source>
</evidence>
<feature type="binding site" description="in other chain" evidence="7">
    <location>
        <position position="262"/>
    </location>
    <ligand>
        <name>IMP</name>
        <dbReference type="ChEBI" id="CHEBI:58053"/>
        <note>ligand shared between dimeric partners</note>
    </ligand>
</feature>
<evidence type="ECO:0000256" key="7">
    <source>
        <dbReference type="HAMAP-Rule" id="MF_00011"/>
    </source>
</evidence>
<evidence type="ECO:0000256" key="5">
    <source>
        <dbReference type="ARBA" id="ARBA00022842"/>
    </source>
</evidence>
<feature type="binding site" evidence="7">
    <location>
        <begin position="447"/>
        <end position="449"/>
    </location>
    <ligand>
        <name>GTP</name>
        <dbReference type="ChEBI" id="CHEBI:37565"/>
    </ligand>
</feature>
<dbReference type="InterPro" id="IPR042110">
    <property type="entry name" value="Adenylosuccinate_synth_dom2"/>
</dbReference>
<feature type="binding site" description="in other chain" evidence="7">
    <location>
        <begin position="14"/>
        <end position="17"/>
    </location>
    <ligand>
        <name>IMP</name>
        <dbReference type="ChEBI" id="CHEBI:58053"/>
        <note>ligand shared between dimeric partners</note>
    </ligand>
</feature>
<dbReference type="InterPro" id="IPR042109">
    <property type="entry name" value="Adenylosuccinate_synth_dom1"/>
</dbReference>
<dbReference type="Gene3D" id="3.90.170.10">
    <property type="entry name" value="Adenylosuccinate Synthetase, subunit A, domain 3"/>
    <property type="match status" value="1"/>
</dbReference>
<evidence type="ECO:0000256" key="4">
    <source>
        <dbReference type="ARBA" id="ARBA00022755"/>
    </source>
</evidence>
<comment type="cofactor">
    <cofactor evidence="7">
        <name>Mg(2+)</name>
        <dbReference type="ChEBI" id="CHEBI:18420"/>
    </cofactor>
    <text evidence="7">Binds 1 Mg(2+) ion per subunit.</text>
</comment>
<feature type="binding site" description="in other chain" evidence="7">
    <location>
        <position position="247"/>
    </location>
    <ligand>
        <name>IMP</name>
        <dbReference type="ChEBI" id="CHEBI:58053"/>
        <note>ligand shared between dimeric partners</note>
    </ligand>
</feature>
<name>A0A0G1X1V5_9BACT</name>
<keyword evidence="4 7" id="KW-0658">Purine biosynthesis</keyword>
<dbReference type="GO" id="GO:0044208">
    <property type="term" value="P:'de novo' AMP biosynthetic process"/>
    <property type="evidence" value="ECO:0007669"/>
    <property type="project" value="UniProtKB-UniRule"/>
</dbReference>
<comment type="function">
    <text evidence="7">Plays an important role in the de novo pathway of purine nucleotide biosynthesis. Catalyzes the first committed step in the biosynthesis of AMP from IMP.</text>
</comment>
<dbReference type="InterPro" id="IPR027417">
    <property type="entry name" value="P-loop_NTPase"/>
</dbReference>
<sequence>MKKAFIVTGLGYGDEGKGSVTHWLSCQHKAHTVIRTGGPQALHHVVCKDDTSHVFSQFGSGTLRGSATHLSKNMVIDPHAILAEGEILKYEHGIRGIFDMMTIHEDALVITPFSAIAGRVRELLRGKNRRGSVGIGVGETILDSEIIGEAAIRAKDLSKPYLREKLEIIQRRKWAEFEIFADRASELPSNVKERVTSELAQMNDSDTVQWMIERCAELVKHVCVVDTEFVAKRILGAEGTVVFEGSQGVLLDRYYGFHPYTTKVRATPLTAKEILRECEYDGNVQSLGILRAYHTRHGAGPFVSESAGLMAQLPDETNKEHPWQGSFRVGHFDLLLARYALEVCRGAIDGLVITCIDRVLPLGRWGMCLAYDIKNSLGTDIMRDLPVYRKEPADQLKMQEMLSRSFSQCTPRLDMYEFSEREAPEKHITTLTSVLRDSLNIPIVAVSVGPTEADKIEMENGQ</sequence>
<dbReference type="InterPro" id="IPR001114">
    <property type="entry name" value="Adenylosuccinate_synthetase"/>
</dbReference>
<evidence type="ECO:0000256" key="6">
    <source>
        <dbReference type="ARBA" id="ARBA00023134"/>
    </source>
</evidence>
<dbReference type="AlphaFoldDB" id="A0A0G1X1V5"/>
<comment type="pathway">
    <text evidence="7">Purine metabolism; AMP biosynthesis via de novo pathway; AMP from IMP: step 1/2.</text>
</comment>
<dbReference type="Proteomes" id="UP000034273">
    <property type="component" value="Unassembled WGS sequence"/>
</dbReference>
<accession>A0A0G1X1V5</accession>
<feature type="active site" description="Proton acceptor" evidence="7">
    <location>
        <position position="14"/>
    </location>
</feature>
<keyword evidence="6 7" id="KW-0342">GTP-binding</keyword>
<keyword evidence="1 7" id="KW-0436">Ligase</keyword>
<comment type="similarity">
    <text evidence="7">Belongs to the adenylosuccinate synthetase family.</text>
</comment>
<dbReference type="InterPro" id="IPR042111">
    <property type="entry name" value="Adenylosuccinate_synth_dom3"/>
</dbReference>
<dbReference type="Gene3D" id="3.40.440.10">
    <property type="entry name" value="Adenylosuccinate Synthetase, subunit A, domain 1"/>
    <property type="match status" value="1"/>
</dbReference>
<dbReference type="HAMAP" id="MF_00011">
    <property type="entry name" value="Adenylosucc_synth"/>
    <property type="match status" value="1"/>
</dbReference>
<dbReference type="GO" id="GO:0004019">
    <property type="term" value="F:adenylosuccinate synthase activity"/>
    <property type="evidence" value="ECO:0007669"/>
    <property type="project" value="UniProtKB-UniRule"/>
</dbReference>
<dbReference type="Gene3D" id="1.10.300.10">
    <property type="entry name" value="Adenylosuccinate Synthetase, subunit A, domain 2"/>
    <property type="match status" value="1"/>
</dbReference>
<dbReference type="PANTHER" id="PTHR11846">
    <property type="entry name" value="ADENYLOSUCCINATE SYNTHETASE"/>
    <property type="match status" value="1"/>
</dbReference>
<keyword evidence="2 7" id="KW-0479">Metal-binding</keyword>
<protein>
    <recommendedName>
        <fullName evidence="7">Adenylosuccinate synthetase</fullName>
        <shortName evidence="7">AMPSase</shortName>
        <shortName evidence="7">AdSS</shortName>
        <ecNumber evidence="7">6.3.4.4</ecNumber>
    </recommendedName>
    <alternativeName>
        <fullName evidence="7">IMP--aspartate ligase</fullName>
    </alternativeName>
</protein>
<comment type="catalytic activity">
    <reaction evidence="7">
        <text>IMP + L-aspartate + GTP = N(6)-(1,2-dicarboxyethyl)-AMP + GDP + phosphate + 2 H(+)</text>
        <dbReference type="Rhea" id="RHEA:15753"/>
        <dbReference type="ChEBI" id="CHEBI:15378"/>
        <dbReference type="ChEBI" id="CHEBI:29991"/>
        <dbReference type="ChEBI" id="CHEBI:37565"/>
        <dbReference type="ChEBI" id="CHEBI:43474"/>
        <dbReference type="ChEBI" id="CHEBI:57567"/>
        <dbReference type="ChEBI" id="CHEBI:58053"/>
        <dbReference type="ChEBI" id="CHEBI:58189"/>
        <dbReference type="EC" id="6.3.4.4"/>
    </reaction>
</comment>
<dbReference type="GO" id="GO:0005525">
    <property type="term" value="F:GTP binding"/>
    <property type="evidence" value="ECO:0007669"/>
    <property type="project" value="UniProtKB-UniRule"/>
</dbReference>
<feature type="binding site" evidence="7">
    <location>
        <begin position="13"/>
        <end position="19"/>
    </location>
    <ligand>
        <name>GTP</name>
        <dbReference type="ChEBI" id="CHEBI:37565"/>
    </ligand>
</feature>
<keyword evidence="7" id="KW-0963">Cytoplasm</keyword>
<comment type="caution">
    <text evidence="8">The sequence shown here is derived from an EMBL/GenBank/DDBJ whole genome shotgun (WGS) entry which is preliminary data.</text>
</comment>
<dbReference type="Pfam" id="PF00709">
    <property type="entry name" value="Adenylsucc_synt"/>
    <property type="match status" value="1"/>
</dbReference>
<feature type="active site" description="Proton donor" evidence="7">
    <location>
        <position position="43"/>
    </location>
</feature>
<comment type="caution">
    <text evidence="7">Lacks conserved residue(s) required for the propagation of feature annotation.</text>
</comment>
<keyword evidence="3 7" id="KW-0547">Nucleotide-binding</keyword>
<dbReference type="STRING" id="1618671.UY67_C0002G0009"/>
<gene>
    <name evidence="7" type="primary">purA</name>
    <name evidence="8" type="ORF">UY67_C0002G0009</name>
</gene>